<evidence type="ECO:0000313" key="3">
    <source>
        <dbReference type="Proteomes" id="UP000199365"/>
    </source>
</evidence>
<feature type="transmembrane region" description="Helical" evidence="1">
    <location>
        <begin position="14"/>
        <end position="32"/>
    </location>
</feature>
<gene>
    <name evidence="2" type="ORF">SAMN05445850_0802</name>
</gene>
<keyword evidence="3" id="KW-1185">Reference proteome</keyword>
<evidence type="ECO:0000256" key="1">
    <source>
        <dbReference type="SAM" id="Phobius"/>
    </source>
</evidence>
<dbReference type="AlphaFoldDB" id="A0A1H1BBW7"/>
<proteinExistence type="predicted"/>
<name>A0A1H1BBW7_9BURK</name>
<sequence>MFGDIARDFGQRVMLWQVAILLATLLVAWLLARTLRRRIKRPQSTRDESLRFGMESLDRAAFPLIGAALVWLARAIAGQFMDTALLDLALVPLAGIGLIYIVFFFGGCSTAKVASIGGCFSSRRSCRWSCGSAWYSRCWAFRTP</sequence>
<dbReference type="Proteomes" id="UP000199365">
    <property type="component" value="Unassembled WGS sequence"/>
</dbReference>
<dbReference type="STRING" id="157910.SAMN05445850_0802"/>
<dbReference type="EMBL" id="FNKX01000001">
    <property type="protein sequence ID" value="SDQ49478.1"/>
    <property type="molecule type" value="Genomic_DNA"/>
</dbReference>
<feature type="transmembrane region" description="Helical" evidence="1">
    <location>
        <begin position="60"/>
        <end position="77"/>
    </location>
</feature>
<organism evidence="2 3">
    <name type="scientific">Paraburkholderia tuberum</name>
    <dbReference type="NCBI Taxonomy" id="157910"/>
    <lineage>
        <taxon>Bacteria</taxon>
        <taxon>Pseudomonadati</taxon>
        <taxon>Pseudomonadota</taxon>
        <taxon>Betaproteobacteria</taxon>
        <taxon>Burkholderiales</taxon>
        <taxon>Burkholderiaceae</taxon>
        <taxon>Paraburkholderia</taxon>
    </lineage>
</organism>
<evidence type="ECO:0000313" key="2">
    <source>
        <dbReference type="EMBL" id="SDQ49478.1"/>
    </source>
</evidence>
<feature type="transmembrane region" description="Helical" evidence="1">
    <location>
        <begin position="89"/>
        <end position="114"/>
    </location>
</feature>
<accession>A0A1H1BBW7</accession>
<reference evidence="3" key="1">
    <citation type="submission" date="2016-10" db="EMBL/GenBank/DDBJ databases">
        <authorList>
            <person name="Varghese N."/>
            <person name="Submissions S."/>
        </authorList>
    </citation>
    <scope>NUCLEOTIDE SEQUENCE [LARGE SCALE GENOMIC DNA]</scope>
    <source>
        <strain evidence="3">DUS833</strain>
    </source>
</reference>
<keyword evidence="1" id="KW-0812">Transmembrane</keyword>
<protein>
    <submittedName>
        <fullName evidence="2">Uncharacterized protein</fullName>
    </submittedName>
</protein>
<keyword evidence="1" id="KW-0472">Membrane</keyword>
<keyword evidence="1" id="KW-1133">Transmembrane helix</keyword>